<dbReference type="InterPro" id="IPR026032">
    <property type="entry name" value="HcaT-like"/>
</dbReference>
<evidence type="ECO:0000256" key="2">
    <source>
        <dbReference type="ARBA" id="ARBA00022448"/>
    </source>
</evidence>
<dbReference type="AlphaFoldDB" id="A0A172Y593"/>
<evidence type="ECO:0000256" key="8">
    <source>
        <dbReference type="SAM" id="Phobius"/>
    </source>
</evidence>
<feature type="transmembrane region" description="Helical" evidence="8">
    <location>
        <begin position="375"/>
        <end position="394"/>
    </location>
</feature>
<evidence type="ECO:0000256" key="6">
    <source>
        <dbReference type="ARBA" id="ARBA00022989"/>
    </source>
</evidence>
<feature type="transmembrane region" description="Helical" evidence="8">
    <location>
        <begin position="210"/>
        <end position="235"/>
    </location>
</feature>
<keyword evidence="3" id="KW-1003">Cell membrane</keyword>
<feature type="domain" description="Major facilitator superfamily associated" evidence="9">
    <location>
        <begin position="20"/>
        <end position="374"/>
    </location>
</feature>
<feature type="transmembrane region" description="Helical" evidence="8">
    <location>
        <begin position="85"/>
        <end position="106"/>
    </location>
</feature>
<dbReference type="InterPro" id="IPR024989">
    <property type="entry name" value="MFS_assoc_dom"/>
</dbReference>
<dbReference type="NCBIfam" id="NF037955">
    <property type="entry name" value="mfs"/>
    <property type="match status" value="1"/>
</dbReference>
<evidence type="ECO:0000256" key="5">
    <source>
        <dbReference type="ARBA" id="ARBA00022692"/>
    </source>
</evidence>
<feature type="transmembrane region" description="Helical" evidence="8">
    <location>
        <begin position="284"/>
        <end position="304"/>
    </location>
</feature>
<dbReference type="EMBL" id="CP015614">
    <property type="protein sequence ID" value="ANF54389.1"/>
    <property type="molecule type" value="Genomic_DNA"/>
</dbReference>
<dbReference type="KEGG" id="bne:DA69_06335"/>
<dbReference type="Gene3D" id="1.20.1250.20">
    <property type="entry name" value="MFS general substrate transporter like domains"/>
    <property type="match status" value="2"/>
</dbReference>
<dbReference type="InterPro" id="IPR036259">
    <property type="entry name" value="MFS_trans_sf"/>
</dbReference>
<reference evidence="10 11" key="1">
    <citation type="journal article" date="2014" name="Genome Announc.">
        <title>Genome Sequence of a Promising Hydrogen-Producing Facultative Anaerobic Bacterium, Brevundimonas naejangsanensis Strain B1.</title>
        <authorList>
            <person name="Su H."/>
            <person name="Zhang T."/>
            <person name="Bao M."/>
            <person name="Jiang Y."/>
            <person name="Wang Y."/>
            <person name="Tan T."/>
        </authorList>
    </citation>
    <scope>NUCLEOTIDE SEQUENCE [LARGE SCALE GENOMIC DNA]</scope>
    <source>
        <strain evidence="10 11">B1</strain>
    </source>
</reference>
<dbReference type="GO" id="GO:0015528">
    <property type="term" value="F:lactose:proton symporter activity"/>
    <property type="evidence" value="ECO:0007669"/>
    <property type="project" value="TreeGrafter"/>
</dbReference>
<dbReference type="SUPFAM" id="SSF103473">
    <property type="entry name" value="MFS general substrate transporter"/>
    <property type="match status" value="1"/>
</dbReference>
<evidence type="ECO:0000256" key="7">
    <source>
        <dbReference type="ARBA" id="ARBA00023136"/>
    </source>
</evidence>
<dbReference type="PIRSF" id="PIRSF004925">
    <property type="entry name" value="HcaT"/>
    <property type="match status" value="1"/>
</dbReference>
<feature type="transmembrane region" description="Helical" evidence="8">
    <location>
        <begin position="21"/>
        <end position="43"/>
    </location>
</feature>
<comment type="subcellular location">
    <subcellularLocation>
        <location evidence="1">Cell inner membrane</location>
        <topology evidence="1">Multi-pass membrane protein</topology>
    </subcellularLocation>
</comment>
<keyword evidence="7 8" id="KW-0472">Membrane</keyword>
<gene>
    <name evidence="10" type="ORF">DA69_06335</name>
</gene>
<keyword evidence="2" id="KW-0813">Transport</keyword>
<evidence type="ECO:0000259" key="9">
    <source>
        <dbReference type="Pfam" id="PF12832"/>
    </source>
</evidence>
<dbReference type="GO" id="GO:0030395">
    <property type="term" value="F:lactose binding"/>
    <property type="evidence" value="ECO:0007669"/>
    <property type="project" value="TreeGrafter"/>
</dbReference>
<feature type="transmembrane region" description="Helical" evidence="8">
    <location>
        <begin position="170"/>
        <end position="190"/>
    </location>
</feature>
<feature type="transmembrane region" description="Helical" evidence="8">
    <location>
        <begin position="49"/>
        <end position="73"/>
    </location>
</feature>
<proteinExistence type="predicted"/>
<keyword evidence="4" id="KW-0997">Cell inner membrane</keyword>
<dbReference type="PANTHER" id="PTHR23522">
    <property type="entry name" value="BLL5896 PROTEIN"/>
    <property type="match status" value="1"/>
</dbReference>
<dbReference type="Pfam" id="PF12832">
    <property type="entry name" value="MFS_1_like"/>
    <property type="match status" value="1"/>
</dbReference>
<sequence length="403" mass="42386">MSRPQNGGSLLWRAMTSAPRLALQYILLFGASGVTLPFAGLWFRSQGLSGAQIGVLLAIPMLARALTGPLIAVWADGFRRRRTPIALLGLAMAVGYGGAGLVQGIIPWALFWLVGATAAAALIPLSDVLTLKVAGREGFAFSLPRGCGSAAFVVANVAMGWLLTRMSADVVIVWAVAASLLIAVAAWRILPDEPVGQDGPLSGFERFRGLGRLAADPVFMTAIFAVGAVQAAHAFYYGFSAILWRAQGVAESMTGLLWAFSVLVEIGFMWVVEPWRRRRGIGPWFMLALGAGAAVLRWSVMAFAPPLWLLWPLQTLHALTFAATYLAGVQIVERLCPPDSHTAAQTLSSALSAGVLIGLATLASGPLYDAFGSRAYLSMAGLALVGGVTGVLLARRLGGSGRA</sequence>
<name>A0A172Y593_9CAUL</name>
<dbReference type="Proteomes" id="UP000077603">
    <property type="component" value="Chromosome"/>
</dbReference>
<feature type="transmembrane region" description="Helical" evidence="8">
    <location>
        <begin position="344"/>
        <end position="363"/>
    </location>
</feature>
<keyword evidence="5 8" id="KW-0812">Transmembrane</keyword>
<dbReference type="PANTHER" id="PTHR23522:SF10">
    <property type="entry name" value="3-PHENYLPROPIONIC ACID TRANSPORTER-RELATED"/>
    <property type="match status" value="1"/>
</dbReference>
<keyword evidence="6 8" id="KW-1133">Transmembrane helix</keyword>
<dbReference type="eggNOG" id="COG2814">
    <property type="taxonomic scope" value="Bacteria"/>
</dbReference>
<organism evidence="10 11">
    <name type="scientific">Brevundimonas naejangsanensis</name>
    <dbReference type="NCBI Taxonomy" id="588932"/>
    <lineage>
        <taxon>Bacteria</taxon>
        <taxon>Pseudomonadati</taxon>
        <taxon>Pseudomonadota</taxon>
        <taxon>Alphaproteobacteria</taxon>
        <taxon>Caulobacterales</taxon>
        <taxon>Caulobacteraceae</taxon>
        <taxon>Brevundimonas</taxon>
    </lineage>
</organism>
<feature type="transmembrane region" description="Helical" evidence="8">
    <location>
        <begin position="255"/>
        <end position="272"/>
    </location>
</feature>
<evidence type="ECO:0000313" key="10">
    <source>
        <dbReference type="EMBL" id="ANF54389.1"/>
    </source>
</evidence>
<feature type="transmembrane region" description="Helical" evidence="8">
    <location>
        <begin position="146"/>
        <end position="164"/>
    </location>
</feature>
<feature type="transmembrane region" description="Helical" evidence="8">
    <location>
        <begin position="310"/>
        <end position="332"/>
    </location>
</feature>
<dbReference type="GO" id="GO:0005886">
    <property type="term" value="C:plasma membrane"/>
    <property type="evidence" value="ECO:0007669"/>
    <property type="project" value="UniProtKB-SubCell"/>
</dbReference>
<evidence type="ECO:0000256" key="3">
    <source>
        <dbReference type="ARBA" id="ARBA00022475"/>
    </source>
</evidence>
<dbReference type="STRING" id="588932.DA69_06335"/>
<evidence type="ECO:0000313" key="11">
    <source>
        <dbReference type="Proteomes" id="UP000077603"/>
    </source>
</evidence>
<protein>
    <submittedName>
        <fullName evidence="10">MFS transporter</fullName>
    </submittedName>
</protein>
<keyword evidence="11" id="KW-1185">Reference proteome</keyword>
<evidence type="ECO:0000256" key="1">
    <source>
        <dbReference type="ARBA" id="ARBA00004429"/>
    </source>
</evidence>
<evidence type="ECO:0000256" key="4">
    <source>
        <dbReference type="ARBA" id="ARBA00022519"/>
    </source>
</evidence>
<accession>A0A172Y593</accession>